<protein>
    <submittedName>
        <fullName evidence="6">Segregation and condensation protein B</fullName>
    </submittedName>
</protein>
<reference evidence="6 7" key="1">
    <citation type="submission" date="2019-12" db="EMBL/GenBank/DDBJ databases">
        <title>Genome sequencing and assembly of endphytes of Porphyra tenera.</title>
        <authorList>
            <person name="Park J.M."/>
            <person name="Shin R."/>
            <person name="Jo S.H."/>
        </authorList>
    </citation>
    <scope>NUCLEOTIDE SEQUENCE [LARGE SCALE GENOMIC DNA]</scope>
    <source>
        <strain evidence="6 7">GPM4</strain>
    </source>
</reference>
<dbReference type="PANTHER" id="PTHR34298">
    <property type="entry name" value="SEGREGATION AND CONDENSATION PROTEIN B"/>
    <property type="match status" value="1"/>
</dbReference>
<proteinExistence type="predicted"/>
<name>A0A857JI46_9ALTE</name>
<dbReference type="InterPro" id="IPR036388">
    <property type="entry name" value="WH-like_DNA-bd_sf"/>
</dbReference>
<dbReference type="RefSeq" id="WP_160178767.1">
    <property type="nucleotide sequence ID" value="NZ_CP047656.1"/>
</dbReference>
<dbReference type="AlphaFoldDB" id="A0A857JI46"/>
<keyword evidence="4" id="KW-0131">Cell cycle</keyword>
<evidence type="ECO:0000313" key="7">
    <source>
        <dbReference type="Proteomes" id="UP000464524"/>
    </source>
</evidence>
<dbReference type="EMBL" id="CP047656">
    <property type="protein sequence ID" value="QHJ10972.1"/>
    <property type="molecule type" value="Genomic_DNA"/>
</dbReference>
<evidence type="ECO:0000256" key="3">
    <source>
        <dbReference type="ARBA" id="ARBA00022829"/>
    </source>
</evidence>
<dbReference type="PANTHER" id="PTHR34298:SF2">
    <property type="entry name" value="SEGREGATION AND CONDENSATION PROTEIN B"/>
    <property type="match status" value="1"/>
</dbReference>
<keyword evidence="7" id="KW-1185">Reference proteome</keyword>
<dbReference type="Gene3D" id="1.10.10.10">
    <property type="entry name" value="Winged helix-like DNA-binding domain superfamily/Winged helix DNA-binding domain"/>
    <property type="match status" value="2"/>
</dbReference>
<keyword evidence="1" id="KW-0963">Cytoplasm</keyword>
<dbReference type="Pfam" id="PF04079">
    <property type="entry name" value="SMC_ScpB"/>
    <property type="match status" value="1"/>
</dbReference>
<evidence type="ECO:0000256" key="5">
    <source>
        <dbReference type="SAM" id="MobiDB-lite"/>
    </source>
</evidence>
<dbReference type="InterPro" id="IPR005234">
    <property type="entry name" value="ScpB_csome_segregation"/>
</dbReference>
<dbReference type="GO" id="GO:0051304">
    <property type="term" value="P:chromosome separation"/>
    <property type="evidence" value="ECO:0007669"/>
    <property type="project" value="InterPro"/>
</dbReference>
<dbReference type="NCBIfam" id="TIGR00281">
    <property type="entry name" value="SMC-Scp complex subunit ScpB"/>
    <property type="match status" value="1"/>
</dbReference>
<feature type="compositionally biased region" description="Polar residues" evidence="5">
    <location>
        <begin position="189"/>
        <end position="211"/>
    </location>
</feature>
<dbReference type="GO" id="GO:0051301">
    <property type="term" value="P:cell division"/>
    <property type="evidence" value="ECO:0007669"/>
    <property type="project" value="UniProtKB-KW"/>
</dbReference>
<keyword evidence="2" id="KW-0132">Cell division</keyword>
<dbReference type="SUPFAM" id="SSF46785">
    <property type="entry name" value="Winged helix' DNA-binding domain"/>
    <property type="match status" value="2"/>
</dbReference>
<accession>A0A857JI46</accession>
<dbReference type="OrthoDB" id="9806226at2"/>
<evidence type="ECO:0000313" key="6">
    <source>
        <dbReference type="EMBL" id="QHJ10972.1"/>
    </source>
</evidence>
<feature type="region of interest" description="Disordered" evidence="5">
    <location>
        <begin position="174"/>
        <end position="255"/>
    </location>
</feature>
<sequence length="255" mass="28506">MAKISPVQLKQLVEAAVFVSDAPVSQEQLQDTVLSGLKVSKKALKQAIDELQLEYQSRGVQLVEVASGYRFQSMDSLGPWLSKLWQEQAPRYSRALLETLSMVAYRQPITRGEIEDVRGVAVSSNIMKTLIERDWVKVVGHKEVPGRPALYATTKGFLNYFSLKSLKDLPSQDAFDASNSQDERRVITESAQSTEQKTGQNDGPVQNSSRISRPVKADEQSSDENLSAEEQIPSEQAQETKLDNTDNPNQREQLH</sequence>
<organism evidence="6 7">
    <name type="scientific">Paraglaciecola mesophila</name>
    <dbReference type="NCBI Taxonomy" id="197222"/>
    <lineage>
        <taxon>Bacteria</taxon>
        <taxon>Pseudomonadati</taxon>
        <taxon>Pseudomonadota</taxon>
        <taxon>Gammaproteobacteria</taxon>
        <taxon>Alteromonadales</taxon>
        <taxon>Alteromonadaceae</taxon>
        <taxon>Paraglaciecola</taxon>
    </lineage>
</organism>
<evidence type="ECO:0000256" key="4">
    <source>
        <dbReference type="ARBA" id="ARBA00023306"/>
    </source>
</evidence>
<dbReference type="InterPro" id="IPR036390">
    <property type="entry name" value="WH_DNA-bd_sf"/>
</dbReference>
<keyword evidence="3" id="KW-0159">Chromosome partition</keyword>
<dbReference type="KEGG" id="pmes:FX988_01194"/>
<feature type="compositionally biased region" description="Polar residues" evidence="5">
    <location>
        <begin position="245"/>
        <end position="255"/>
    </location>
</feature>
<dbReference type="Proteomes" id="UP000464524">
    <property type="component" value="Chromosome"/>
</dbReference>
<evidence type="ECO:0000256" key="1">
    <source>
        <dbReference type="ARBA" id="ARBA00022490"/>
    </source>
</evidence>
<evidence type="ECO:0000256" key="2">
    <source>
        <dbReference type="ARBA" id="ARBA00022618"/>
    </source>
</evidence>
<gene>
    <name evidence="6" type="ORF">FX988_01194</name>
</gene>